<feature type="transmembrane region" description="Helical" evidence="2">
    <location>
        <begin position="6"/>
        <end position="26"/>
    </location>
</feature>
<dbReference type="InterPro" id="IPR036412">
    <property type="entry name" value="HAD-like_sf"/>
</dbReference>
<keyword evidence="2" id="KW-0472">Membrane</keyword>
<dbReference type="InterPro" id="IPR023214">
    <property type="entry name" value="HAD_sf"/>
</dbReference>
<evidence type="ECO:0000256" key="1">
    <source>
        <dbReference type="ARBA" id="ARBA00022723"/>
    </source>
</evidence>
<dbReference type="RefSeq" id="WP_020438513.1">
    <property type="nucleotide sequence ID" value="NC_021659.1"/>
</dbReference>
<dbReference type="Gene3D" id="3.40.50.1000">
    <property type="entry name" value="HAD superfamily/HAD-like"/>
    <property type="match status" value="1"/>
</dbReference>
<keyword evidence="2" id="KW-0812">Transmembrane</keyword>
<protein>
    <recommendedName>
        <fullName evidence="5">Haloacid dehalogenase</fullName>
    </recommendedName>
</protein>
<dbReference type="KEGG" id="sry:M621_04525"/>
<dbReference type="AlphaFoldDB" id="S4YQB3"/>
<sequence length="246" mass="28146">MQLLALSIFFIVNFTETTILILCKLYEVFMSKVVIFDLDKTLLSGDSTKAWMLMRFKSGKLRFLCAAILAPIALVFLKSKKFKFIGAYMLLFVASFRMDEREMIDSFSSFSSKIRDGEINSVRWFDDGFKEVLKHLKEGRRVIIATAAPELLAYKIIDAVNLNIEVIGTPLSKSLLGGWIGGTHCRNEEKVRRIKSVGVSTKWYAAYTDDFNDDYPILLNSENPYLINSTCKKEYVVKNLKLLNWS</sequence>
<evidence type="ECO:0000256" key="2">
    <source>
        <dbReference type="SAM" id="Phobius"/>
    </source>
</evidence>
<reference evidence="3 4" key="1">
    <citation type="journal article" date="2013" name="Genome Announc.">
        <title>Genome Sequence of Serratia plymuthica Strain S13, an Endophyte with Germination- and Plant-Growth-Promoting Activity from the Flower of Styrian Oil Pumpkin.</title>
        <authorList>
            <person name="Muller H."/>
            <person name="Furnkranz M."/>
            <person name="Grube M."/>
            <person name="Berg G."/>
        </authorList>
    </citation>
    <scope>NUCLEOTIDE SEQUENCE [LARGE SCALE GENOMIC DNA]</scope>
    <source>
        <strain evidence="3">S13</strain>
    </source>
</reference>
<dbReference type="GO" id="GO:0046872">
    <property type="term" value="F:metal ion binding"/>
    <property type="evidence" value="ECO:0007669"/>
    <property type="project" value="UniProtKB-KW"/>
</dbReference>
<dbReference type="EMBL" id="CP006566">
    <property type="protein sequence ID" value="AGP46806.1"/>
    <property type="molecule type" value="Genomic_DNA"/>
</dbReference>
<evidence type="ECO:0000313" key="4">
    <source>
        <dbReference type="Proteomes" id="UP000014900"/>
    </source>
</evidence>
<evidence type="ECO:0000313" key="3">
    <source>
        <dbReference type="EMBL" id="AGP46806.1"/>
    </source>
</evidence>
<accession>S4YQB3</accession>
<dbReference type="SUPFAM" id="SSF56784">
    <property type="entry name" value="HAD-like"/>
    <property type="match status" value="1"/>
</dbReference>
<gene>
    <name evidence="3" type="ORF">M621_04525</name>
</gene>
<dbReference type="eggNOG" id="COG0560">
    <property type="taxonomic scope" value="Bacteria"/>
</dbReference>
<keyword evidence="2" id="KW-1133">Transmembrane helix</keyword>
<dbReference type="Pfam" id="PF12710">
    <property type="entry name" value="HAD"/>
    <property type="match status" value="1"/>
</dbReference>
<keyword evidence="1" id="KW-0479">Metal-binding</keyword>
<proteinExistence type="predicted"/>
<dbReference type="Gene3D" id="1.20.1440.100">
    <property type="entry name" value="SG protein - dephosphorylation function"/>
    <property type="match status" value="1"/>
</dbReference>
<name>S4YQB3_SERPL</name>
<dbReference type="Proteomes" id="UP000014900">
    <property type="component" value="Chromosome"/>
</dbReference>
<evidence type="ECO:0008006" key="5">
    <source>
        <dbReference type="Google" id="ProtNLM"/>
    </source>
</evidence>
<feature type="transmembrane region" description="Helical" evidence="2">
    <location>
        <begin position="59"/>
        <end position="76"/>
    </location>
</feature>
<dbReference type="HOGENOM" id="CLU_101816_0_0_6"/>
<organism evidence="3 4">
    <name type="scientific">Serratia plymuthica S13</name>
    <dbReference type="NCBI Taxonomy" id="1348660"/>
    <lineage>
        <taxon>Bacteria</taxon>
        <taxon>Pseudomonadati</taxon>
        <taxon>Pseudomonadota</taxon>
        <taxon>Gammaproteobacteria</taxon>
        <taxon>Enterobacterales</taxon>
        <taxon>Yersiniaceae</taxon>
        <taxon>Serratia</taxon>
    </lineage>
</organism>